<evidence type="ECO:0000256" key="3">
    <source>
        <dbReference type="ARBA" id="ARBA00022917"/>
    </source>
</evidence>
<dbReference type="PANTHER" id="PTHR13242:SF0">
    <property type="entry name" value="EUKARYOTIC TRANSLATION INITIATION FACTOR 3 SUBUNIT L"/>
    <property type="match status" value="1"/>
</dbReference>
<organism evidence="4 5">
    <name type="scientific">Hericium alpestre</name>
    <dbReference type="NCBI Taxonomy" id="135208"/>
    <lineage>
        <taxon>Eukaryota</taxon>
        <taxon>Fungi</taxon>
        <taxon>Dikarya</taxon>
        <taxon>Basidiomycota</taxon>
        <taxon>Agaricomycotina</taxon>
        <taxon>Agaricomycetes</taxon>
        <taxon>Russulales</taxon>
        <taxon>Hericiaceae</taxon>
        <taxon>Hericium</taxon>
    </lineage>
</organism>
<name>A0A4Y9ZNR3_9AGAM</name>
<reference evidence="4 5" key="1">
    <citation type="submission" date="2019-02" db="EMBL/GenBank/DDBJ databases">
        <title>Genome sequencing of the rare red list fungi Hericium alpestre (H. flagellum).</title>
        <authorList>
            <person name="Buettner E."/>
            <person name="Kellner H."/>
        </authorList>
    </citation>
    <scope>NUCLEOTIDE SEQUENCE [LARGE SCALE GENOMIC DNA]</scope>
    <source>
        <strain evidence="4 5">DSM 108284</strain>
    </source>
</reference>
<evidence type="ECO:0000313" key="5">
    <source>
        <dbReference type="Proteomes" id="UP000298061"/>
    </source>
</evidence>
<keyword evidence="5" id="KW-1185">Reference proteome</keyword>
<comment type="caution">
    <text evidence="4">The sequence shown here is derived from an EMBL/GenBank/DDBJ whole genome shotgun (WGS) entry which is preliminary data.</text>
</comment>
<keyword evidence="2" id="KW-0396">Initiation factor</keyword>
<dbReference type="GO" id="GO:0005852">
    <property type="term" value="C:eukaryotic translation initiation factor 3 complex"/>
    <property type="evidence" value="ECO:0007669"/>
    <property type="project" value="InterPro"/>
</dbReference>
<keyword evidence="1" id="KW-0963">Cytoplasm</keyword>
<dbReference type="GO" id="GO:0003743">
    <property type="term" value="F:translation initiation factor activity"/>
    <property type="evidence" value="ECO:0007669"/>
    <property type="project" value="UniProtKB-KW"/>
</dbReference>
<evidence type="ECO:0000256" key="1">
    <source>
        <dbReference type="ARBA" id="ARBA00022490"/>
    </source>
</evidence>
<accession>A0A4Y9ZNR3</accession>
<dbReference type="Proteomes" id="UP000298061">
    <property type="component" value="Unassembled WGS sequence"/>
</dbReference>
<evidence type="ECO:0000256" key="2">
    <source>
        <dbReference type="ARBA" id="ARBA00022540"/>
    </source>
</evidence>
<dbReference type="InterPro" id="IPR019382">
    <property type="entry name" value="eIF3l"/>
</dbReference>
<dbReference type="OrthoDB" id="15082at2759"/>
<gene>
    <name evidence="4" type="ORF">EWM64_g8378</name>
</gene>
<dbReference type="PANTHER" id="PTHR13242">
    <property type="entry name" value="EUKARYOTIC TRANSLATION INITIATION FACTOR 3"/>
    <property type="match status" value="1"/>
</dbReference>
<dbReference type="STRING" id="135208.A0A4Y9ZNR3"/>
<dbReference type="AlphaFoldDB" id="A0A4Y9ZNR3"/>
<evidence type="ECO:0000313" key="4">
    <source>
        <dbReference type="EMBL" id="TFY75633.1"/>
    </source>
</evidence>
<proteinExistence type="predicted"/>
<keyword evidence="3" id="KW-0648">Protein biosynthesis</keyword>
<dbReference type="EMBL" id="SFCI01001492">
    <property type="protein sequence ID" value="TFY75633.1"/>
    <property type="molecule type" value="Genomic_DNA"/>
</dbReference>
<protein>
    <submittedName>
        <fullName evidence="4">Uncharacterized protein</fullName>
    </submittedName>
</protein>
<sequence length="163" mass="19220">MHPLPVVQSISITDRALVVSGCLEAHMHIAANKYVNAHVAPTPSSNLISNVVEWFIMHFHQAMLDNNLVEIIVTYESRWNKLTEKYYTKTEWPETEIIVLLVNDDQLFLILYHQLYYCHVYSHLQPNIDEHFHSYKNSCELFNYLLSAYPNLSRLGRRWQRTT</sequence>